<dbReference type="InterPro" id="IPR015421">
    <property type="entry name" value="PyrdxlP-dep_Trfase_major"/>
</dbReference>
<dbReference type="GO" id="GO:0005737">
    <property type="term" value="C:cytoplasm"/>
    <property type="evidence" value="ECO:0007669"/>
    <property type="project" value="TreeGrafter"/>
</dbReference>
<dbReference type="GO" id="GO:0030170">
    <property type="term" value="F:pyridoxal phosphate binding"/>
    <property type="evidence" value="ECO:0007669"/>
    <property type="project" value="InterPro"/>
</dbReference>
<dbReference type="PROSITE" id="PS00868">
    <property type="entry name" value="CYS_MET_METAB_PP"/>
    <property type="match status" value="1"/>
</dbReference>
<dbReference type="PIRSF" id="PIRSF001434">
    <property type="entry name" value="CGS"/>
    <property type="match status" value="1"/>
</dbReference>
<dbReference type="PANTHER" id="PTHR11808">
    <property type="entry name" value="TRANS-SULFURATION ENZYME FAMILY MEMBER"/>
    <property type="match status" value="1"/>
</dbReference>
<feature type="modified residue" description="N6-(pyridoxal phosphate)lysine" evidence="8">
    <location>
        <position position="203"/>
    </location>
</feature>
<dbReference type="KEGG" id="bko:CKF48_03905"/>
<evidence type="ECO:0000256" key="9">
    <source>
        <dbReference type="RuleBase" id="RU362118"/>
    </source>
</evidence>
<reference evidence="10 11" key="1">
    <citation type="submission" date="2017-08" db="EMBL/GenBank/DDBJ databases">
        <title>Complete Genome Sequence of Bacillus kochii Oregon-R-modENCODE STRAIN BDGP4, isolated from Drosophila melanogaster gut.</title>
        <authorList>
            <person name="Wan K.H."/>
            <person name="Yu C."/>
            <person name="Park S."/>
            <person name="Hammonds A.S."/>
            <person name="Booth B.W."/>
            <person name="Celniker S.E."/>
        </authorList>
    </citation>
    <scope>NUCLEOTIDE SEQUENCE [LARGE SCALE GENOMIC DNA]</scope>
    <source>
        <strain evidence="10 11">BDGP4</strain>
    </source>
</reference>
<dbReference type="EMBL" id="CP022983">
    <property type="protein sequence ID" value="ASV66541.1"/>
    <property type="molecule type" value="Genomic_DNA"/>
</dbReference>
<comment type="catalytic activity">
    <reaction evidence="6">
        <text>L-homocysteine + H2O = 2-oxobutanoate + hydrogen sulfide + NH4(+) + H(+)</text>
        <dbReference type="Rhea" id="RHEA:14501"/>
        <dbReference type="ChEBI" id="CHEBI:15377"/>
        <dbReference type="ChEBI" id="CHEBI:15378"/>
        <dbReference type="ChEBI" id="CHEBI:16763"/>
        <dbReference type="ChEBI" id="CHEBI:28938"/>
        <dbReference type="ChEBI" id="CHEBI:29919"/>
        <dbReference type="ChEBI" id="CHEBI:58199"/>
        <dbReference type="EC" id="4.4.1.2"/>
    </reaction>
    <physiologicalReaction direction="left-to-right" evidence="6">
        <dbReference type="Rhea" id="RHEA:14502"/>
    </physiologicalReaction>
</comment>
<proteinExistence type="inferred from homology"/>
<evidence type="ECO:0000313" key="10">
    <source>
        <dbReference type="EMBL" id="ASV66541.1"/>
    </source>
</evidence>
<dbReference type="GO" id="GO:0047982">
    <property type="term" value="F:homocysteine desulfhydrase activity"/>
    <property type="evidence" value="ECO:0007669"/>
    <property type="project" value="UniProtKB-EC"/>
</dbReference>
<dbReference type="FunFam" id="3.40.640.10:FF:000046">
    <property type="entry name" value="Cystathionine gamma-lyase"/>
    <property type="match status" value="1"/>
</dbReference>
<dbReference type="InterPro" id="IPR015424">
    <property type="entry name" value="PyrdxlP-dep_Trfase"/>
</dbReference>
<keyword evidence="3 8" id="KW-0663">Pyridoxal phosphate</keyword>
<dbReference type="Gene3D" id="3.40.640.10">
    <property type="entry name" value="Type I PLP-dependent aspartate aminotransferase-like (Major domain)"/>
    <property type="match status" value="1"/>
</dbReference>
<dbReference type="GO" id="GO:0019346">
    <property type="term" value="P:transsulfuration"/>
    <property type="evidence" value="ECO:0007669"/>
    <property type="project" value="InterPro"/>
</dbReference>
<dbReference type="AlphaFoldDB" id="A0A248TE98"/>
<protein>
    <recommendedName>
        <fullName evidence="4">homocysteine desulfhydrase</fullName>
        <ecNumber evidence="4">4.4.1.2</ecNumber>
    </recommendedName>
    <alternativeName>
        <fullName evidence="5">Homocysteine desulfhydrase</fullName>
    </alternativeName>
</protein>
<organism evidence="10 11">
    <name type="scientific">Cytobacillus kochii</name>
    <dbReference type="NCBI Taxonomy" id="859143"/>
    <lineage>
        <taxon>Bacteria</taxon>
        <taxon>Bacillati</taxon>
        <taxon>Bacillota</taxon>
        <taxon>Bacilli</taxon>
        <taxon>Bacillales</taxon>
        <taxon>Bacillaceae</taxon>
        <taxon>Cytobacillus</taxon>
    </lineage>
</organism>
<keyword evidence="11" id="KW-1185">Reference proteome</keyword>
<dbReference type="EC" id="4.4.1.2" evidence="4"/>
<gene>
    <name evidence="10" type="ORF">CKF48_03905</name>
</gene>
<evidence type="ECO:0000256" key="1">
    <source>
        <dbReference type="ARBA" id="ARBA00001933"/>
    </source>
</evidence>
<dbReference type="CDD" id="cd00614">
    <property type="entry name" value="CGS_like"/>
    <property type="match status" value="1"/>
</dbReference>
<evidence type="ECO:0000256" key="2">
    <source>
        <dbReference type="ARBA" id="ARBA00009077"/>
    </source>
</evidence>
<dbReference type="InterPro" id="IPR000277">
    <property type="entry name" value="Cys/Met-Metab_PyrdxlP-dep_enz"/>
</dbReference>
<evidence type="ECO:0000256" key="6">
    <source>
        <dbReference type="ARBA" id="ARBA00048780"/>
    </source>
</evidence>
<sequence>MKFETALLHGDKKEKRTIQSKATPIYQTSAFTFKSLEELEGFYSGNGNYLYTRSGNPNTDELGEVVARLEGAAAGVAAASGLGAIMVGILAVAKNGDHIIATDDVYGGSFHLIVEELTQFGIDVTIVPFSDMTQVEAAIKENTKLLYTESITNPLLRVEDLKAVVSLAKKYNLKTLIDNTFASPFHCQPIELGVDMVVHSATKYIGGHSDVTAGVIVGSTELIELAAAKVVNLGVNLSPFEAWLTVRGAKTLALRMKEQSYHAKKVAEALLIHEGVERVYYPFEQNGAYGYGAMVTIELKQQADVSTFFRSLGWIKIVPTLAGVESSVSHPITTSHRAVPEETCEALGINEHLIRISIGIEHYEDIISQLSMAIEKAMNK</sequence>
<evidence type="ECO:0000256" key="4">
    <source>
        <dbReference type="ARBA" id="ARBA00047175"/>
    </source>
</evidence>
<comment type="cofactor">
    <cofactor evidence="1 9">
        <name>pyridoxal 5'-phosphate</name>
        <dbReference type="ChEBI" id="CHEBI:597326"/>
    </cofactor>
</comment>
<evidence type="ECO:0000256" key="7">
    <source>
        <dbReference type="ARBA" id="ARBA00052699"/>
    </source>
</evidence>
<name>A0A248TE98_9BACI</name>
<dbReference type="RefSeq" id="WP_095370116.1">
    <property type="nucleotide sequence ID" value="NZ_CP022983.1"/>
</dbReference>
<comment type="catalytic activity">
    <reaction evidence="7">
        <text>L-methionine + H2O = methanethiol + 2-oxobutanoate + NH4(+)</text>
        <dbReference type="Rhea" id="RHEA:23800"/>
        <dbReference type="ChEBI" id="CHEBI:15377"/>
        <dbReference type="ChEBI" id="CHEBI:16007"/>
        <dbReference type="ChEBI" id="CHEBI:16763"/>
        <dbReference type="ChEBI" id="CHEBI:28938"/>
        <dbReference type="ChEBI" id="CHEBI:57844"/>
        <dbReference type="EC" id="4.4.1.11"/>
    </reaction>
    <physiologicalReaction direction="left-to-right" evidence="7">
        <dbReference type="Rhea" id="RHEA:23801"/>
    </physiologicalReaction>
</comment>
<dbReference type="Pfam" id="PF01053">
    <property type="entry name" value="Cys_Met_Meta_PP"/>
    <property type="match status" value="1"/>
</dbReference>
<evidence type="ECO:0000256" key="3">
    <source>
        <dbReference type="ARBA" id="ARBA00022898"/>
    </source>
</evidence>
<dbReference type="SUPFAM" id="SSF53383">
    <property type="entry name" value="PLP-dependent transferases"/>
    <property type="match status" value="1"/>
</dbReference>
<dbReference type="OrthoDB" id="9803887at2"/>
<evidence type="ECO:0000256" key="5">
    <source>
        <dbReference type="ARBA" id="ARBA00047199"/>
    </source>
</evidence>
<dbReference type="Proteomes" id="UP000215137">
    <property type="component" value="Chromosome"/>
</dbReference>
<evidence type="ECO:0000313" key="11">
    <source>
        <dbReference type="Proteomes" id="UP000215137"/>
    </source>
</evidence>
<dbReference type="GO" id="GO:0018826">
    <property type="term" value="F:methionine gamma-lyase activity"/>
    <property type="evidence" value="ECO:0007669"/>
    <property type="project" value="UniProtKB-EC"/>
</dbReference>
<dbReference type="InterPro" id="IPR015422">
    <property type="entry name" value="PyrdxlP-dep_Trfase_small"/>
</dbReference>
<evidence type="ECO:0000256" key="8">
    <source>
        <dbReference type="PIRSR" id="PIRSR001434-2"/>
    </source>
</evidence>
<accession>A0A248TE98</accession>
<comment type="similarity">
    <text evidence="2 9">Belongs to the trans-sulfuration enzymes family.</text>
</comment>
<dbReference type="Gene3D" id="3.90.1150.10">
    <property type="entry name" value="Aspartate Aminotransferase, domain 1"/>
    <property type="match status" value="1"/>
</dbReference>
<dbReference type="InterPro" id="IPR054542">
    <property type="entry name" value="Cys_met_metab_PP"/>
</dbReference>